<dbReference type="GO" id="GO:0003713">
    <property type="term" value="F:transcription coactivator activity"/>
    <property type="evidence" value="ECO:0007669"/>
    <property type="project" value="TreeGrafter"/>
</dbReference>
<gene>
    <name evidence="2" type="primary">Supt7l</name>
    <name evidence="4" type="synonym">Supt7l_1</name>
    <name evidence="2" type="ORF">CM83_65240</name>
    <name evidence="4" type="ORF">g.76795</name>
</gene>
<protein>
    <submittedName>
        <fullName evidence="2">STAGA complex 65 subunit gamma</fullName>
    </submittedName>
</protein>
<proteinExistence type="predicted"/>
<evidence type="ECO:0000256" key="1">
    <source>
        <dbReference type="SAM" id="MobiDB-lite"/>
    </source>
</evidence>
<evidence type="ECO:0000313" key="3">
    <source>
        <dbReference type="EMBL" id="JAG65106.1"/>
    </source>
</evidence>
<accession>A0A0A9WKL9</accession>
<dbReference type="EMBL" id="GDHC01006307">
    <property type="protein sequence ID" value="JAQ12322.1"/>
    <property type="molecule type" value="Transcribed_RNA"/>
</dbReference>
<organism evidence="2">
    <name type="scientific">Lygus hesperus</name>
    <name type="common">Western plant bug</name>
    <dbReference type="NCBI Taxonomy" id="30085"/>
    <lineage>
        <taxon>Eukaryota</taxon>
        <taxon>Metazoa</taxon>
        <taxon>Ecdysozoa</taxon>
        <taxon>Arthropoda</taxon>
        <taxon>Hexapoda</taxon>
        <taxon>Insecta</taxon>
        <taxon>Pterygota</taxon>
        <taxon>Neoptera</taxon>
        <taxon>Paraneoptera</taxon>
        <taxon>Hemiptera</taxon>
        <taxon>Heteroptera</taxon>
        <taxon>Panheteroptera</taxon>
        <taxon>Cimicomorpha</taxon>
        <taxon>Miridae</taxon>
        <taxon>Mirini</taxon>
        <taxon>Lygus</taxon>
    </lineage>
</organism>
<reference evidence="2" key="2">
    <citation type="submission" date="2014-07" db="EMBL/GenBank/DDBJ databases">
        <authorList>
            <person name="Hull J."/>
        </authorList>
    </citation>
    <scope>NUCLEOTIDE SEQUENCE</scope>
</reference>
<feature type="region of interest" description="Disordered" evidence="1">
    <location>
        <begin position="280"/>
        <end position="302"/>
    </location>
</feature>
<dbReference type="PANTHER" id="PTHR28598">
    <property type="entry name" value="STAGA COMPLEX 65 SUBUNIT GAMMA"/>
    <property type="match status" value="1"/>
</dbReference>
<name>A0A0A9WKL9_LYGHE</name>
<dbReference type="AlphaFoldDB" id="A0A0A9WKL9"/>
<dbReference type="InterPro" id="IPR009072">
    <property type="entry name" value="Histone-fold"/>
</dbReference>
<reference evidence="3" key="3">
    <citation type="submission" date="2014-09" db="EMBL/GenBank/DDBJ databases">
        <authorList>
            <person name="Magalhaes I.L.F."/>
            <person name="Oliveira U."/>
            <person name="Santos F.R."/>
            <person name="Vidigal T.H.D.A."/>
            <person name="Brescovit A.D."/>
            <person name="Santos A.J."/>
        </authorList>
    </citation>
    <scope>NUCLEOTIDE SEQUENCE</scope>
</reference>
<dbReference type="PANTHER" id="PTHR28598:SF1">
    <property type="entry name" value="STAGA COMPLEX 65 SUBUNIT GAMMA"/>
    <property type="match status" value="1"/>
</dbReference>
<dbReference type="GO" id="GO:0000124">
    <property type="term" value="C:SAGA complex"/>
    <property type="evidence" value="ECO:0007669"/>
    <property type="project" value="InterPro"/>
</dbReference>
<dbReference type="EMBL" id="GBRD01000715">
    <property type="protein sequence ID" value="JAG65106.1"/>
    <property type="molecule type" value="Transcribed_RNA"/>
</dbReference>
<evidence type="ECO:0000313" key="4">
    <source>
        <dbReference type="EMBL" id="JAQ12322.1"/>
    </source>
</evidence>
<reference evidence="2" key="1">
    <citation type="journal article" date="2014" name="PLoS ONE">
        <title>Transcriptome-Based Identification of ABC Transporters in the Western Tarnished Plant Bug Lygus hesperus.</title>
        <authorList>
            <person name="Hull J.J."/>
            <person name="Chaney K."/>
            <person name="Geib S.M."/>
            <person name="Fabrick J.A."/>
            <person name="Brent C.S."/>
            <person name="Walsh D."/>
            <person name="Lavine L.C."/>
        </authorList>
    </citation>
    <scope>NUCLEOTIDE SEQUENCE</scope>
</reference>
<sequence>MNITVEEDVEPELSELHHHWGEISSPGPSPLPSIPPELEHGCMAIMRMKVETRTKMPIAEENYDPKTLELPPDDSLTTEILKHNIRLNKHIKEMSCLIKEIDRDPTKIKECPPLPVMAKCKRAERLAQQDVSDKQRLRSGRPQSIPAVVDDVVIQQMLEKAVIMILAQIGFDSVEKSALLVFVDVVKDMLYKVSLMSHELNQRDVIEGKSAYKDVLEKAFRSVGFSGLDCVKEYFKKTLLTKRKLAHQRSKQLMIVYSQKVAEISKRTGGVPMDITQPLLPGASSLPVPEYSPSTSASEPMQ</sequence>
<dbReference type="EMBL" id="GBHO01038199">
    <property type="protein sequence ID" value="JAG05405.1"/>
    <property type="molecule type" value="Transcribed_RNA"/>
</dbReference>
<reference evidence="4" key="4">
    <citation type="journal article" date="2016" name="Gigascience">
        <title>De novo construction of an expanded transcriptome assembly for the western tarnished plant bug, Lygus hesperus.</title>
        <authorList>
            <person name="Tassone E.E."/>
            <person name="Geib S.M."/>
            <person name="Hall B."/>
            <person name="Fabrick J.A."/>
            <person name="Brent C.S."/>
            <person name="Hull J.J."/>
        </authorList>
    </citation>
    <scope>NUCLEOTIDE SEQUENCE</scope>
</reference>
<dbReference type="InterPro" id="IPR039460">
    <property type="entry name" value="SUPT7L/Spt7"/>
</dbReference>
<dbReference type="Gene3D" id="1.10.20.10">
    <property type="entry name" value="Histone, subunit A"/>
    <property type="match status" value="1"/>
</dbReference>
<evidence type="ECO:0000313" key="2">
    <source>
        <dbReference type="EMBL" id="JAG05405.1"/>
    </source>
</evidence>
<feature type="compositionally biased region" description="Polar residues" evidence="1">
    <location>
        <begin position="292"/>
        <end position="302"/>
    </location>
</feature>
<dbReference type="GO" id="GO:0046982">
    <property type="term" value="F:protein heterodimerization activity"/>
    <property type="evidence" value="ECO:0007669"/>
    <property type="project" value="InterPro"/>
</dbReference>